<organism evidence="1 2">
    <name type="scientific">Streptomyces zinciresistens K42</name>
    <dbReference type="NCBI Taxonomy" id="700597"/>
    <lineage>
        <taxon>Bacteria</taxon>
        <taxon>Bacillati</taxon>
        <taxon>Actinomycetota</taxon>
        <taxon>Actinomycetes</taxon>
        <taxon>Kitasatosporales</taxon>
        <taxon>Streptomycetaceae</taxon>
        <taxon>Streptomyces</taxon>
    </lineage>
</organism>
<keyword evidence="1" id="KW-0808">Transferase</keyword>
<protein>
    <submittedName>
        <fullName evidence="1">Aminoglycoside phosphotransferase</fullName>
    </submittedName>
</protein>
<accession>G2GA40</accession>
<proteinExistence type="predicted"/>
<dbReference type="AlphaFoldDB" id="G2GA40"/>
<dbReference type="Proteomes" id="UP000004217">
    <property type="component" value="Unassembled WGS sequence"/>
</dbReference>
<dbReference type="EMBL" id="AGBF01000027">
    <property type="protein sequence ID" value="EGX59632.1"/>
    <property type="molecule type" value="Genomic_DNA"/>
</dbReference>
<keyword evidence="2" id="KW-1185">Reference proteome</keyword>
<reference evidence="1 2" key="1">
    <citation type="submission" date="2011-08" db="EMBL/GenBank/DDBJ databases">
        <authorList>
            <person name="Lin Y."/>
            <person name="Hao X."/>
            <person name="Johnstone L."/>
            <person name="Miller S.J."/>
            <person name="Wei G."/>
            <person name="Rensing C."/>
        </authorList>
    </citation>
    <scope>NUCLEOTIDE SEQUENCE [LARGE SCALE GENOMIC DNA]</scope>
    <source>
        <strain evidence="1 2">K42</strain>
    </source>
</reference>
<gene>
    <name evidence="1" type="ORF">SZN_11813</name>
</gene>
<dbReference type="PATRIC" id="fig|700597.3.peg.2313"/>
<name>G2GA40_9ACTN</name>
<evidence type="ECO:0000313" key="1">
    <source>
        <dbReference type="EMBL" id="EGX59632.1"/>
    </source>
</evidence>
<dbReference type="GO" id="GO:0016740">
    <property type="term" value="F:transferase activity"/>
    <property type="evidence" value="ECO:0007669"/>
    <property type="project" value="UniProtKB-KW"/>
</dbReference>
<comment type="caution">
    <text evidence="1">The sequence shown here is derived from an EMBL/GenBank/DDBJ whole genome shotgun (WGS) entry which is preliminary data.</text>
</comment>
<evidence type="ECO:0000313" key="2">
    <source>
        <dbReference type="Proteomes" id="UP000004217"/>
    </source>
</evidence>
<sequence length="53" mass="6160">MESSLQSTRGGSDIRDWIAHWNEDPKPFTWTKSADEIFERLAGYLNRLPNPKP</sequence>